<evidence type="ECO:0000313" key="1">
    <source>
        <dbReference type="EMBL" id="DAF95665.1"/>
    </source>
</evidence>
<reference evidence="1" key="1">
    <citation type="journal article" date="2021" name="Proc. Natl. Acad. Sci. U.S.A.">
        <title>A Catalog of Tens of Thousands of Viruses from Human Metagenomes Reveals Hidden Associations with Chronic Diseases.</title>
        <authorList>
            <person name="Tisza M.J."/>
            <person name="Buck C.B."/>
        </authorList>
    </citation>
    <scope>NUCLEOTIDE SEQUENCE</scope>
    <source>
        <strain evidence="1">CtCo31</strain>
    </source>
</reference>
<sequence>MSKLCLLNLELSKIINSIKLRGALSEGWNGSTAEAWDGFISDEGWEV</sequence>
<proteinExistence type="predicted"/>
<dbReference type="EMBL" id="BK016109">
    <property type="protein sequence ID" value="DAF95665.1"/>
    <property type="molecule type" value="Genomic_DNA"/>
</dbReference>
<name>A0A8S5UMD8_9CAUD</name>
<organism evidence="1">
    <name type="scientific">Myoviridae sp. ctCo31</name>
    <dbReference type="NCBI Taxonomy" id="2825053"/>
    <lineage>
        <taxon>Viruses</taxon>
        <taxon>Duplodnaviria</taxon>
        <taxon>Heunggongvirae</taxon>
        <taxon>Uroviricota</taxon>
        <taxon>Caudoviricetes</taxon>
    </lineage>
</organism>
<protein>
    <submittedName>
        <fullName evidence="1">Uncharacterized protein</fullName>
    </submittedName>
</protein>
<accession>A0A8S5UMD8</accession>